<dbReference type="InterPro" id="IPR001898">
    <property type="entry name" value="SLC13A/DASS"/>
</dbReference>
<dbReference type="Pfam" id="PF00027">
    <property type="entry name" value="cNMP_binding"/>
    <property type="match status" value="1"/>
</dbReference>
<dbReference type="SMART" id="SM00100">
    <property type="entry name" value="cNMP"/>
    <property type="match status" value="1"/>
</dbReference>
<feature type="domain" description="Cyclic nucleotide-binding" evidence="6">
    <location>
        <begin position="17"/>
        <end position="132"/>
    </location>
</feature>
<dbReference type="InterPro" id="IPR014710">
    <property type="entry name" value="RmlC-like_jellyroll"/>
</dbReference>
<evidence type="ECO:0000259" key="6">
    <source>
        <dbReference type="PROSITE" id="PS50042"/>
    </source>
</evidence>
<dbReference type="EMBL" id="CP059693">
    <property type="protein sequence ID" value="WDE10840.1"/>
    <property type="molecule type" value="Genomic_DNA"/>
</dbReference>
<name>A0ABY7VCZ1_9GAMM</name>
<feature type="transmembrane region" description="Helical" evidence="5">
    <location>
        <begin position="590"/>
        <end position="609"/>
    </location>
</feature>
<sequence>MTSINQQLLTTLTTAPILDRLCRADMARLLPYVELKQLAPEEVLFNPNDEADSLYYILDGELTLHSSMPSDITLDHGYLGEELLLNRATYTGGAKANSGGCRLLVVHGEDAKRLLSQDSTMIDLFLASYTRHHDQEPWEVNLNSEAAVPGKKGLITLLGWLLVFTVPLLVYFLTASLDITENARTFVAVFLVSIFMWAFKLVPDYVAGMLSILVVLVLGITPSDVVLSGFQSSGFFMAMSIFVLAVVIVDSGLVYRLSLLLLKLTPCSTFFYNLMLTLIGLLFTPILPSANGRVGLISPLLKDLLSSLKFKAQGRDATRMALSAFFGVSLFSSIFLTSKAINFLVFTMLPTQVQDSFQWSDWAQAAAITGVTLFVIFMLLSYLLFNTDKHPELDKSQIKLQLNILGRMSIKEWGAVFGVLLLVAGIVTTSIHKIKPAWIGLAIMFIFLALGSLSKKSFREKIDWPFLFLLGTLIGLTRTLNYLGLDQLLANKLSGLQQMMTDNFYLFVLVLFGVILVLRTALSTIATIVIASSVFLPLANIAGVNMWVVGFIILTLSEAFLLPYQSTYYVLFKGINSPQPLYHEGAFLRFNFWMTLFRLLAVYASIPVWRAMEIL</sequence>
<dbReference type="Gene3D" id="2.60.120.10">
    <property type="entry name" value="Jelly Rolls"/>
    <property type="match status" value="1"/>
</dbReference>
<evidence type="ECO:0000256" key="2">
    <source>
        <dbReference type="ARBA" id="ARBA00022692"/>
    </source>
</evidence>
<dbReference type="CDD" id="cd00038">
    <property type="entry name" value="CAP_ED"/>
    <property type="match status" value="1"/>
</dbReference>
<feature type="transmembrane region" description="Helical" evidence="5">
    <location>
        <begin position="185"/>
        <end position="202"/>
    </location>
</feature>
<proteinExistence type="predicted"/>
<feature type="transmembrane region" description="Helical" evidence="5">
    <location>
        <begin position="466"/>
        <end position="484"/>
    </location>
</feature>
<feature type="transmembrane region" description="Helical" evidence="5">
    <location>
        <begin position="365"/>
        <end position="385"/>
    </location>
</feature>
<evidence type="ECO:0000313" key="7">
    <source>
        <dbReference type="EMBL" id="WDE10840.1"/>
    </source>
</evidence>
<protein>
    <submittedName>
        <fullName evidence="7">Anion permease</fullName>
    </submittedName>
</protein>
<organism evidence="7 8">
    <name type="scientific">Thalassomonas haliotis</name>
    <dbReference type="NCBI Taxonomy" id="485448"/>
    <lineage>
        <taxon>Bacteria</taxon>
        <taxon>Pseudomonadati</taxon>
        <taxon>Pseudomonadota</taxon>
        <taxon>Gammaproteobacteria</taxon>
        <taxon>Alteromonadales</taxon>
        <taxon>Colwelliaceae</taxon>
        <taxon>Thalassomonas</taxon>
    </lineage>
</organism>
<feature type="transmembrane region" description="Helical" evidence="5">
    <location>
        <begin position="208"/>
        <end position="227"/>
    </location>
</feature>
<accession>A0ABY7VCZ1</accession>
<keyword evidence="4 5" id="KW-0472">Membrane</keyword>
<evidence type="ECO:0000313" key="8">
    <source>
        <dbReference type="Proteomes" id="UP001215231"/>
    </source>
</evidence>
<dbReference type="RefSeq" id="WP_274050903.1">
    <property type="nucleotide sequence ID" value="NZ_CP059693.1"/>
</dbReference>
<keyword evidence="3 5" id="KW-1133">Transmembrane helix</keyword>
<feature type="transmembrane region" description="Helical" evidence="5">
    <location>
        <begin position="534"/>
        <end position="556"/>
    </location>
</feature>
<dbReference type="PANTHER" id="PTHR10283:SF82">
    <property type="entry name" value="SOLUTE CARRIER FAMILY 13 MEMBER 2"/>
    <property type="match status" value="1"/>
</dbReference>
<dbReference type="PROSITE" id="PS50042">
    <property type="entry name" value="CNMP_BINDING_3"/>
    <property type="match status" value="1"/>
</dbReference>
<keyword evidence="8" id="KW-1185">Reference proteome</keyword>
<dbReference type="SUPFAM" id="SSF51206">
    <property type="entry name" value="cAMP-binding domain-like"/>
    <property type="match status" value="1"/>
</dbReference>
<feature type="transmembrane region" description="Helical" evidence="5">
    <location>
        <begin position="322"/>
        <end position="345"/>
    </location>
</feature>
<dbReference type="Pfam" id="PF00939">
    <property type="entry name" value="Na_sulph_symp"/>
    <property type="match status" value="1"/>
</dbReference>
<keyword evidence="2 5" id="KW-0812">Transmembrane</keyword>
<evidence type="ECO:0000256" key="4">
    <source>
        <dbReference type="ARBA" id="ARBA00023136"/>
    </source>
</evidence>
<evidence type="ECO:0000256" key="5">
    <source>
        <dbReference type="SAM" id="Phobius"/>
    </source>
</evidence>
<feature type="transmembrane region" description="Helical" evidence="5">
    <location>
        <begin position="437"/>
        <end position="454"/>
    </location>
</feature>
<dbReference type="PANTHER" id="PTHR10283">
    <property type="entry name" value="SOLUTE CARRIER FAMILY 13 MEMBER"/>
    <property type="match status" value="1"/>
</dbReference>
<feature type="transmembrane region" description="Helical" evidence="5">
    <location>
        <begin position="234"/>
        <end position="255"/>
    </location>
</feature>
<feature type="transmembrane region" description="Helical" evidence="5">
    <location>
        <begin position="275"/>
        <end position="301"/>
    </location>
</feature>
<gene>
    <name evidence="7" type="ORF">H3N35_21725</name>
</gene>
<dbReference type="Proteomes" id="UP001215231">
    <property type="component" value="Chromosome"/>
</dbReference>
<evidence type="ECO:0000256" key="3">
    <source>
        <dbReference type="ARBA" id="ARBA00022989"/>
    </source>
</evidence>
<feature type="transmembrane region" description="Helical" evidence="5">
    <location>
        <begin position="153"/>
        <end position="173"/>
    </location>
</feature>
<comment type="subcellular location">
    <subcellularLocation>
        <location evidence="1">Membrane</location>
        <topology evidence="1">Multi-pass membrane protein</topology>
    </subcellularLocation>
</comment>
<dbReference type="InterPro" id="IPR000595">
    <property type="entry name" value="cNMP-bd_dom"/>
</dbReference>
<feature type="transmembrane region" description="Helical" evidence="5">
    <location>
        <begin position="504"/>
        <end position="522"/>
    </location>
</feature>
<evidence type="ECO:0000256" key="1">
    <source>
        <dbReference type="ARBA" id="ARBA00004141"/>
    </source>
</evidence>
<dbReference type="InterPro" id="IPR018490">
    <property type="entry name" value="cNMP-bd_dom_sf"/>
</dbReference>
<reference evidence="7 8" key="1">
    <citation type="journal article" date="2022" name="Mar. Drugs">
        <title>Bioassay-Guided Fractionation Leads to the Detection of Cholic Acid Generated by the Rare Thalassomonas sp.</title>
        <authorList>
            <person name="Pheiffer F."/>
            <person name="Schneider Y.K."/>
            <person name="Hansen E.H."/>
            <person name="Andersen J.H."/>
            <person name="Isaksson J."/>
            <person name="Busche T."/>
            <person name="R C."/>
            <person name="Kalinowski J."/>
            <person name="Zyl L.V."/>
            <person name="Trindade M."/>
        </authorList>
    </citation>
    <scope>NUCLEOTIDE SEQUENCE [LARGE SCALE GENOMIC DNA]</scope>
    <source>
        <strain evidence="7 8">A5K-61T</strain>
    </source>
</reference>
<feature type="transmembrane region" description="Helical" evidence="5">
    <location>
        <begin position="413"/>
        <end position="431"/>
    </location>
</feature>